<dbReference type="InterPro" id="IPR003744">
    <property type="entry name" value="YhhQ"/>
</dbReference>
<feature type="transmembrane region" description="Helical" evidence="1">
    <location>
        <begin position="204"/>
        <end position="225"/>
    </location>
</feature>
<dbReference type="GO" id="GO:0005886">
    <property type="term" value="C:plasma membrane"/>
    <property type="evidence" value="ECO:0007669"/>
    <property type="project" value="UniProtKB-SubCell"/>
</dbReference>
<comment type="similarity">
    <text evidence="1">Belongs to the vitamin uptake transporter (VUT/ECF) (TC 2.A.88) family. Q precursor transporter subfamily.</text>
</comment>
<feature type="transmembrane region" description="Helical" evidence="1">
    <location>
        <begin position="87"/>
        <end position="108"/>
    </location>
</feature>
<keyword evidence="1" id="KW-0813">Transport</keyword>
<feature type="transmembrane region" description="Helical" evidence="1">
    <location>
        <begin position="22"/>
        <end position="41"/>
    </location>
</feature>
<keyword evidence="1" id="KW-0472">Membrane</keyword>
<feature type="transmembrane region" description="Helical" evidence="1">
    <location>
        <begin position="53"/>
        <end position="75"/>
    </location>
</feature>
<organism evidence="2 3">
    <name type="scientific">Sphingomonas guangdongensis</name>
    <dbReference type="NCBI Taxonomy" id="1141890"/>
    <lineage>
        <taxon>Bacteria</taxon>
        <taxon>Pseudomonadati</taxon>
        <taxon>Pseudomonadota</taxon>
        <taxon>Alphaproteobacteria</taxon>
        <taxon>Sphingomonadales</taxon>
        <taxon>Sphingomonadaceae</taxon>
        <taxon>Sphingomonas</taxon>
    </lineage>
</organism>
<dbReference type="GO" id="GO:0022857">
    <property type="term" value="F:transmembrane transporter activity"/>
    <property type="evidence" value="ECO:0007669"/>
    <property type="project" value="UniProtKB-UniRule"/>
</dbReference>
<keyword evidence="1" id="KW-1133">Transmembrane helix</keyword>
<keyword evidence="3" id="KW-1185">Reference proteome</keyword>
<dbReference type="OrthoDB" id="9805479at2"/>
<sequence length="247" mass="27185">MSQGDQPQRVSASDVSRGQFRYFDYVTVAFVVVLLLSNLIGASKRAELDLPVVGLWSFGAGIFFFPVSYIVGDVLTEVYGYARARRVIWTGFVALLFMAFMAWVVVALPPAASWDGQGAYEAVFGSTWRIVGASMIAFWAGEFANSLVLARMKVWTGGRFLWMRTIGSTAVGQAFDSILFYPLAFAGSAGWTTNQIIQVVISQFVLKTLWEALLTPVTYAVVGFLKRREGVDVFDDDTAFTPFAAKV</sequence>
<dbReference type="EMBL" id="OBMI01000002">
    <property type="protein sequence ID" value="SOB87231.1"/>
    <property type="molecule type" value="Genomic_DNA"/>
</dbReference>
<dbReference type="RefSeq" id="WP_097064143.1">
    <property type="nucleotide sequence ID" value="NZ_OBMI01000002.1"/>
</dbReference>
<dbReference type="PANTHER" id="PTHR34300">
    <property type="entry name" value="QUEUOSINE PRECURSOR TRANSPORTER-RELATED"/>
    <property type="match status" value="1"/>
</dbReference>
<protein>
    <recommendedName>
        <fullName evidence="1">Probable queuosine precursor transporter</fullName>
        <shortName evidence="1">Q precursor transporter</shortName>
    </recommendedName>
</protein>
<dbReference type="AlphaFoldDB" id="A0A285QZE8"/>
<evidence type="ECO:0000313" key="2">
    <source>
        <dbReference type="EMBL" id="SOB87231.1"/>
    </source>
</evidence>
<comment type="subcellular location">
    <subcellularLocation>
        <location evidence="1">Cell inner membrane</location>
        <topology evidence="1">Multi-pass membrane protein</topology>
    </subcellularLocation>
</comment>
<gene>
    <name evidence="2" type="ORF">SAMN06297144_2358</name>
</gene>
<name>A0A285QZE8_9SPHN</name>
<evidence type="ECO:0000313" key="3">
    <source>
        <dbReference type="Proteomes" id="UP000219494"/>
    </source>
</evidence>
<dbReference type="Proteomes" id="UP000219494">
    <property type="component" value="Unassembled WGS sequence"/>
</dbReference>
<dbReference type="NCBIfam" id="TIGR00697">
    <property type="entry name" value="queuosine precursor transporter"/>
    <property type="match status" value="1"/>
</dbReference>
<comment type="function">
    <text evidence="1">Involved in the import of queuosine (Q) precursors, required for Q precursor salvage.</text>
</comment>
<dbReference type="Pfam" id="PF02592">
    <property type="entry name" value="Vut_1"/>
    <property type="match status" value="1"/>
</dbReference>
<evidence type="ECO:0000256" key="1">
    <source>
        <dbReference type="HAMAP-Rule" id="MF_02088"/>
    </source>
</evidence>
<keyword evidence="1" id="KW-0997">Cell inner membrane</keyword>
<proteinExistence type="inferred from homology"/>
<dbReference type="PANTHER" id="PTHR34300:SF2">
    <property type="entry name" value="QUEUOSINE PRECURSOR TRANSPORTER-RELATED"/>
    <property type="match status" value="1"/>
</dbReference>
<feature type="transmembrane region" description="Helical" evidence="1">
    <location>
        <begin position="128"/>
        <end position="149"/>
    </location>
</feature>
<dbReference type="HAMAP" id="MF_02088">
    <property type="entry name" value="Q_prec_transport"/>
    <property type="match status" value="1"/>
</dbReference>
<reference evidence="2 3" key="1">
    <citation type="submission" date="2017-07" db="EMBL/GenBank/DDBJ databases">
        <authorList>
            <person name="Sun Z.S."/>
            <person name="Albrecht U."/>
            <person name="Echele G."/>
            <person name="Lee C.C."/>
        </authorList>
    </citation>
    <scope>NUCLEOTIDE SEQUENCE [LARGE SCALE GENOMIC DNA]</scope>
    <source>
        <strain evidence="2 3">CGMCC 1.12672</strain>
    </source>
</reference>
<keyword evidence="1" id="KW-0812">Transmembrane</keyword>
<feature type="transmembrane region" description="Helical" evidence="1">
    <location>
        <begin position="161"/>
        <end position="184"/>
    </location>
</feature>
<keyword evidence="1" id="KW-1003">Cell membrane</keyword>
<accession>A0A285QZE8</accession>